<feature type="domain" description="UDP-glucose/GDP-mannose dehydrogenase C-terminal" evidence="9">
    <location>
        <begin position="306"/>
        <end position="404"/>
    </location>
</feature>
<dbReference type="PANTHER" id="PTHR43491:SF2">
    <property type="entry name" value="UDP-N-ACETYL-D-MANNOSAMINE DEHYDROGENASE"/>
    <property type="match status" value="1"/>
</dbReference>
<dbReference type="GO" id="GO:0016628">
    <property type="term" value="F:oxidoreductase activity, acting on the CH-CH group of donors, NAD or NADP as acceptor"/>
    <property type="evidence" value="ECO:0007669"/>
    <property type="project" value="InterPro"/>
</dbReference>
<dbReference type="Pfam" id="PF03720">
    <property type="entry name" value="UDPG_MGDP_dh_C"/>
    <property type="match status" value="1"/>
</dbReference>
<dbReference type="InterPro" id="IPR014027">
    <property type="entry name" value="UDP-Glc/GDP-Man_DH_C"/>
</dbReference>
<evidence type="ECO:0000256" key="7">
    <source>
        <dbReference type="ARBA" id="ARBA00049130"/>
    </source>
</evidence>
<dbReference type="InterPro" id="IPR008927">
    <property type="entry name" value="6-PGluconate_DH-like_C_sf"/>
</dbReference>
<dbReference type="InterPro" id="IPR036291">
    <property type="entry name" value="NAD(P)-bd_dom_sf"/>
</dbReference>
<sequence>MVHVPDDIRDKTVCVVGLGYVGFPLAEAFSRHLKTIGYDVDGAKIASLKKKNDAITFTTDPSLIREADFVLICVPTPVKKSREPDLYYVESAASIVGKNLKPGAIVVLESTVYPGVTEELVCGILEKESGLRCGVDFKIGYSPERINPGDEAHSLDRITKIVSGMDEETTASLSALYGLITNVYRAKDIRTAEGAKVIENIQRDLNIALMNELTIIFHKMNMDTQAVLEAASTKWNFIRFNPGLVGGHCIPVDPYYLVYKAKELGYHPQVILAGRAINDHMAEYVADMAIRGLNDVGKLIKGSDALIMGLTYKEDVPDTRESPVREVVQELKSFGVNVYGYDPLLSRKEVEAFGVRALDEMEGKFDCVIAAVAHEQFRKMTVQDLSIYLNGRSVLIDLKGLFHESDPDMQKVYYRRL</sequence>
<evidence type="ECO:0000313" key="11">
    <source>
        <dbReference type="Proteomes" id="UP000570823"/>
    </source>
</evidence>
<dbReference type="InterPro" id="IPR014026">
    <property type="entry name" value="UDP-Glc/GDP-Man_DH_dimer"/>
</dbReference>
<comment type="caution">
    <text evidence="10">The sequence shown here is derived from an EMBL/GenBank/DDBJ whole genome shotgun (WGS) entry which is preliminary data.</text>
</comment>
<dbReference type="InterPro" id="IPR028359">
    <property type="entry name" value="UDP_ManNAc/GlcNAc_DH"/>
</dbReference>
<dbReference type="SUPFAM" id="SSF52413">
    <property type="entry name" value="UDP-glucose/GDP-mannose dehydrogenase C-terminal domain"/>
    <property type="match status" value="1"/>
</dbReference>
<dbReference type="GO" id="GO:0089714">
    <property type="term" value="F:UDP-N-acetyl-D-mannosamine dehydrogenase activity"/>
    <property type="evidence" value="ECO:0007669"/>
    <property type="project" value="UniProtKB-EC"/>
</dbReference>
<evidence type="ECO:0000256" key="1">
    <source>
        <dbReference type="ARBA" id="ARBA00006601"/>
    </source>
</evidence>
<reference evidence="10 11" key="1">
    <citation type="submission" date="2020-06" db="EMBL/GenBank/DDBJ databases">
        <title>Methanofollis fontis sp. nov., a methanogen isolated from marine sediments near a cold seep at Four-Way Closure Ridge offshore southwestern Taiwan.</title>
        <authorList>
            <person name="Chen S.-C."/>
            <person name="Teng N.-H."/>
            <person name="Lin Y.-S."/>
            <person name="Lai M.-C."/>
            <person name="Chen H.-H."/>
            <person name="Wang C.-C."/>
        </authorList>
    </citation>
    <scope>NUCLEOTIDE SEQUENCE [LARGE SCALE GENOMIC DNA]</scope>
    <source>
        <strain evidence="10 11">DSM 2702</strain>
    </source>
</reference>
<comment type="similarity">
    <text evidence="1 8">Belongs to the UDP-glucose/GDP-mannose dehydrogenase family.</text>
</comment>
<keyword evidence="4" id="KW-0560">Oxidoreductase</keyword>
<accession>A0A7K4HQ97</accession>
<dbReference type="SMART" id="SM00984">
    <property type="entry name" value="UDPG_MGDP_dh_C"/>
    <property type="match status" value="1"/>
</dbReference>
<dbReference type="EMBL" id="JABXWR010000001">
    <property type="protein sequence ID" value="NVO67048.1"/>
    <property type="molecule type" value="Genomic_DNA"/>
</dbReference>
<evidence type="ECO:0000256" key="8">
    <source>
        <dbReference type="PIRNR" id="PIRNR000124"/>
    </source>
</evidence>
<dbReference type="Pfam" id="PF00984">
    <property type="entry name" value="UDPG_MGDP_dh"/>
    <property type="match status" value="1"/>
</dbReference>
<evidence type="ECO:0000259" key="9">
    <source>
        <dbReference type="SMART" id="SM00984"/>
    </source>
</evidence>
<dbReference type="AlphaFoldDB" id="A0A7K4HQ97"/>
<comment type="catalytic activity">
    <reaction evidence="7">
        <text>UDP-N-acetyl-alpha-D-mannosamine + 2 NAD(+) + H2O = UDP-N-acetyl-alpha-D-mannosaminouronate + 2 NADH + 3 H(+)</text>
        <dbReference type="Rhea" id="RHEA:25780"/>
        <dbReference type="ChEBI" id="CHEBI:15377"/>
        <dbReference type="ChEBI" id="CHEBI:15378"/>
        <dbReference type="ChEBI" id="CHEBI:57540"/>
        <dbReference type="ChEBI" id="CHEBI:57945"/>
        <dbReference type="ChEBI" id="CHEBI:68623"/>
        <dbReference type="ChEBI" id="CHEBI:70731"/>
        <dbReference type="EC" id="1.1.1.336"/>
    </reaction>
</comment>
<name>A0A7K4HQ97_9EURY</name>
<dbReference type="PANTHER" id="PTHR43491">
    <property type="entry name" value="UDP-N-ACETYL-D-MANNOSAMINE DEHYDROGENASE"/>
    <property type="match status" value="1"/>
</dbReference>
<keyword evidence="11" id="KW-1185">Reference proteome</keyword>
<evidence type="ECO:0000313" key="10">
    <source>
        <dbReference type="EMBL" id="NVO67048.1"/>
    </source>
</evidence>
<dbReference type="Proteomes" id="UP000570823">
    <property type="component" value="Unassembled WGS sequence"/>
</dbReference>
<dbReference type="OrthoDB" id="372050at2157"/>
<dbReference type="PIRSF" id="PIRSF000124">
    <property type="entry name" value="UDPglc_GDPman_dh"/>
    <property type="match status" value="1"/>
</dbReference>
<evidence type="ECO:0000256" key="3">
    <source>
        <dbReference type="ARBA" id="ARBA00016796"/>
    </source>
</evidence>
<dbReference type="InterPro" id="IPR036220">
    <property type="entry name" value="UDP-Glc/GDP-Man_DH_C_sf"/>
</dbReference>
<dbReference type="SUPFAM" id="SSF48179">
    <property type="entry name" value="6-phosphogluconate dehydrogenase C-terminal domain-like"/>
    <property type="match status" value="1"/>
</dbReference>
<dbReference type="Pfam" id="PF03721">
    <property type="entry name" value="UDPG_MGDP_dh_N"/>
    <property type="match status" value="1"/>
</dbReference>
<organism evidence="10 11">
    <name type="scientific">Methanofollis tationis</name>
    <dbReference type="NCBI Taxonomy" id="81417"/>
    <lineage>
        <taxon>Archaea</taxon>
        <taxon>Methanobacteriati</taxon>
        <taxon>Methanobacteriota</taxon>
        <taxon>Stenosarchaea group</taxon>
        <taxon>Methanomicrobia</taxon>
        <taxon>Methanomicrobiales</taxon>
        <taxon>Methanomicrobiaceae</taxon>
        <taxon>Methanofollis</taxon>
    </lineage>
</organism>
<protein>
    <recommendedName>
        <fullName evidence="3">UDP-N-acetyl-D-mannosamine dehydrogenase</fullName>
        <ecNumber evidence="2">1.1.1.336</ecNumber>
    </recommendedName>
    <alternativeName>
        <fullName evidence="6">UDP-ManNAc 6-dehydrogenase</fullName>
    </alternativeName>
</protein>
<gene>
    <name evidence="10" type="ORF">HWN36_06940</name>
</gene>
<dbReference type="GO" id="GO:0000271">
    <property type="term" value="P:polysaccharide biosynthetic process"/>
    <property type="evidence" value="ECO:0007669"/>
    <property type="project" value="InterPro"/>
</dbReference>
<dbReference type="RefSeq" id="WP_176788683.1">
    <property type="nucleotide sequence ID" value="NZ_JABXWR010000001.1"/>
</dbReference>
<dbReference type="GO" id="GO:0051287">
    <property type="term" value="F:NAD binding"/>
    <property type="evidence" value="ECO:0007669"/>
    <property type="project" value="InterPro"/>
</dbReference>
<evidence type="ECO:0000256" key="4">
    <source>
        <dbReference type="ARBA" id="ARBA00023002"/>
    </source>
</evidence>
<dbReference type="SUPFAM" id="SSF51735">
    <property type="entry name" value="NAD(P)-binding Rossmann-fold domains"/>
    <property type="match status" value="1"/>
</dbReference>
<evidence type="ECO:0000256" key="2">
    <source>
        <dbReference type="ARBA" id="ARBA00012935"/>
    </source>
</evidence>
<dbReference type="PIRSF" id="PIRSF500136">
    <property type="entry name" value="UDP_ManNAc_DH"/>
    <property type="match status" value="1"/>
</dbReference>
<dbReference type="EC" id="1.1.1.336" evidence="2"/>
<proteinExistence type="inferred from homology"/>
<dbReference type="InterPro" id="IPR017476">
    <property type="entry name" value="UDP-Glc/GDP-Man"/>
</dbReference>
<dbReference type="Gene3D" id="3.40.50.720">
    <property type="entry name" value="NAD(P)-binding Rossmann-like Domain"/>
    <property type="match status" value="2"/>
</dbReference>
<dbReference type="NCBIfam" id="TIGR03026">
    <property type="entry name" value="NDP-sugDHase"/>
    <property type="match status" value="1"/>
</dbReference>
<keyword evidence="5" id="KW-0520">NAD</keyword>
<dbReference type="InterPro" id="IPR001732">
    <property type="entry name" value="UDP-Glc/GDP-Man_DH_N"/>
</dbReference>
<evidence type="ECO:0000256" key="6">
    <source>
        <dbReference type="ARBA" id="ARBA00030172"/>
    </source>
</evidence>
<evidence type="ECO:0000256" key="5">
    <source>
        <dbReference type="ARBA" id="ARBA00023027"/>
    </source>
</evidence>